<sequence>MADDEDDLWAQIYGEEPPPDEKPAVQPAPAALPVQQKPSVFAPVSLPEARVEVVKQQEDGVKAEDAPENAAAEDNDELDIQLDEDDDEFDIQLDDDSPAAGAPEAPPAAPQTDSQAQPQPQQSQSQQQEQPQQQRQQAQQHLVSGPHRYVRPGLEQPGLAQARPAHALLEADEPSLIPGVAAPSAVQQAARPAGPPKRWPHTLNYNVPPQGVGDGEPVLPSEAGPGQRIRLPGQTKVTTDEYKEFLGLGHGDIFDLDPDLVADAPWRMPVEDMKAFFNYDMNLYKWREYCKRVEQYRLQYTMQRKIQTLDSSAAGPPPEIDPDLPEELRAAMAAERGYSSAPQRPMNSFPQGGLRCGPRPPFQPRQNQGSNAILLLGDDSSHQDLNGTSAGQKDAPKVAARQNGGPGIKINLSPSEAGKTDEVSKESKAKENGTASAVASGSAQPKPPPGAPPPPRAPSAGPPPRPSRGAPRPPPPRPPSGPFPNGQGMMPMGMHGMPFGQMGMMGMGGPMMGHPMMGNGPPMMHMGMGGPMGMGMMQGGPRMMGDFYGPMMGGHMGGPMGPGGLPVPPMMRNMYNGNMNGGGWGGGRGNSLAELGITEEEFEEYAQRKPRRDKDGDNPEAGTLAMGMDVDLSQAPKQAAKSHGQRREAGGSPDDVDRNKRRDRWTAIGTGIVSGPGAPGKAAAMSAPAAEAETAAIAGATAIDDMSSMRC</sequence>
<dbReference type="Pfam" id="PF05182">
    <property type="entry name" value="Fip1"/>
    <property type="match status" value="1"/>
</dbReference>
<feature type="compositionally biased region" description="Polar residues" evidence="5">
    <location>
        <begin position="340"/>
        <end position="350"/>
    </location>
</feature>
<feature type="compositionally biased region" description="Basic and acidic residues" evidence="5">
    <location>
        <begin position="418"/>
        <end position="431"/>
    </location>
</feature>
<feature type="compositionally biased region" description="Low complexity" evidence="5">
    <location>
        <begin position="483"/>
        <end position="495"/>
    </location>
</feature>
<dbReference type="PANTHER" id="PTHR36884:SF4">
    <property type="entry name" value="FIP1[III]-LIKE PROTEIN"/>
    <property type="match status" value="1"/>
</dbReference>
<evidence type="ECO:0000256" key="1">
    <source>
        <dbReference type="ARBA" id="ARBA00004123"/>
    </source>
</evidence>
<feature type="compositionally biased region" description="Low complexity" evidence="5">
    <location>
        <begin position="110"/>
        <end position="140"/>
    </location>
</feature>
<feature type="compositionally biased region" description="Pro residues" evidence="5">
    <location>
        <begin position="445"/>
        <end position="482"/>
    </location>
</feature>
<dbReference type="PANTHER" id="PTHR36884">
    <property type="entry name" value="FIP1[III]-LIKE PROTEIN"/>
    <property type="match status" value="1"/>
</dbReference>
<feature type="compositionally biased region" description="Basic and acidic residues" evidence="5">
    <location>
        <begin position="645"/>
        <end position="660"/>
    </location>
</feature>
<reference evidence="7 8" key="1">
    <citation type="submission" date="2024-06" db="EMBL/GenBank/DDBJ databases">
        <authorList>
            <person name="Kraege A."/>
            <person name="Thomma B."/>
        </authorList>
    </citation>
    <scope>NUCLEOTIDE SEQUENCE [LARGE SCALE GENOMIC DNA]</scope>
</reference>
<protein>
    <submittedName>
        <fullName evidence="7">G2408 protein</fullName>
    </submittedName>
</protein>
<keyword evidence="3" id="KW-0507">mRNA processing</keyword>
<comment type="subcellular location">
    <subcellularLocation>
        <location evidence="1">Nucleus</location>
    </subcellularLocation>
</comment>
<dbReference type="InterPro" id="IPR007854">
    <property type="entry name" value="Fip1_dom"/>
</dbReference>
<evidence type="ECO:0000259" key="6">
    <source>
        <dbReference type="Pfam" id="PF05182"/>
    </source>
</evidence>
<comment type="caution">
    <text evidence="7">The sequence shown here is derived from an EMBL/GenBank/DDBJ whole genome shotgun (WGS) entry which is preliminary data.</text>
</comment>
<dbReference type="InterPro" id="IPR044976">
    <property type="entry name" value="FIPS5/FIPS3-like"/>
</dbReference>
<dbReference type="Proteomes" id="UP001497392">
    <property type="component" value="Unassembled WGS sequence"/>
</dbReference>
<feature type="compositionally biased region" description="Acidic residues" evidence="5">
    <location>
        <begin position="71"/>
        <end position="97"/>
    </location>
</feature>
<keyword evidence="4" id="KW-0539">Nucleus</keyword>
<evidence type="ECO:0000256" key="2">
    <source>
        <dbReference type="ARBA" id="ARBA00007459"/>
    </source>
</evidence>
<evidence type="ECO:0000256" key="3">
    <source>
        <dbReference type="ARBA" id="ARBA00022664"/>
    </source>
</evidence>
<feature type="compositionally biased region" description="Basic and acidic residues" evidence="5">
    <location>
        <begin position="56"/>
        <end position="65"/>
    </location>
</feature>
<comment type="similarity">
    <text evidence="2">Belongs to the FIP1 family.</text>
</comment>
<evidence type="ECO:0000313" key="7">
    <source>
        <dbReference type="EMBL" id="CAL5220400.1"/>
    </source>
</evidence>
<proteinExistence type="inferred from homology"/>
<name>A0ABP1FKC4_9CHLO</name>
<accession>A0ABP1FKC4</accession>
<evidence type="ECO:0000256" key="4">
    <source>
        <dbReference type="ARBA" id="ARBA00023242"/>
    </source>
</evidence>
<dbReference type="EMBL" id="CAXHTA020000003">
    <property type="protein sequence ID" value="CAL5220400.1"/>
    <property type="molecule type" value="Genomic_DNA"/>
</dbReference>
<feature type="region of interest" description="Disordered" evidence="5">
    <location>
        <begin position="603"/>
        <end position="685"/>
    </location>
</feature>
<organism evidence="7 8">
    <name type="scientific">Coccomyxa viridis</name>
    <dbReference type="NCBI Taxonomy" id="1274662"/>
    <lineage>
        <taxon>Eukaryota</taxon>
        <taxon>Viridiplantae</taxon>
        <taxon>Chlorophyta</taxon>
        <taxon>core chlorophytes</taxon>
        <taxon>Trebouxiophyceae</taxon>
        <taxon>Trebouxiophyceae incertae sedis</taxon>
        <taxon>Coccomyxaceae</taxon>
        <taxon>Coccomyxa</taxon>
    </lineage>
</organism>
<keyword evidence="8" id="KW-1185">Reference proteome</keyword>
<feature type="region of interest" description="Disordered" evidence="5">
    <location>
        <begin position="56"/>
        <end position="143"/>
    </location>
</feature>
<evidence type="ECO:0000313" key="8">
    <source>
        <dbReference type="Proteomes" id="UP001497392"/>
    </source>
</evidence>
<feature type="region of interest" description="Disordered" evidence="5">
    <location>
        <begin position="1"/>
        <end position="32"/>
    </location>
</feature>
<gene>
    <name evidence="7" type="primary">g2408</name>
    <name evidence="7" type="ORF">VP750_LOCUS2059</name>
</gene>
<feature type="region of interest" description="Disordered" evidence="5">
    <location>
        <begin position="336"/>
        <end position="495"/>
    </location>
</feature>
<feature type="domain" description="Pre-mRNA polyadenylation factor Fip1" evidence="6">
    <location>
        <begin position="255"/>
        <end position="297"/>
    </location>
</feature>
<evidence type="ECO:0000256" key="5">
    <source>
        <dbReference type="SAM" id="MobiDB-lite"/>
    </source>
</evidence>